<dbReference type="InterPro" id="IPR052931">
    <property type="entry name" value="Prophage_regulatory_activator"/>
</dbReference>
<proteinExistence type="predicted"/>
<dbReference type="InterPro" id="IPR010260">
    <property type="entry name" value="AlpA"/>
</dbReference>
<dbReference type="RefSeq" id="WP_034294982.1">
    <property type="nucleotide sequence ID" value="NZ_CP083931.1"/>
</dbReference>
<accession>A0A286E6R1</accession>
<dbReference type="Proteomes" id="UP000219669">
    <property type="component" value="Unassembled WGS sequence"/>
</dbReference>
<evidence type="ECO:0000313" key="2">
    <source>
        <dbReference type="Proteomes" id="UP000219669"/>
    </source>
</evidence>
<name>A0A286E6R1_9NEIS</name>
<dbReference type="EMBL" id="OCNF01000004">
    <property type="protein sequence ID" value="SOD66590.1"/>
    <property type="molecule type" value="Genomic_DNA"/>
</dbReference>
<dbReference type="PANTHER" id="PTHR36154">
    <property type="entry name" value="DNA-BINDING TRANSCRIPTIONAL ACTIVATOR ALPA"/>
    <property type="match status" value="1"/>
</dbReference>
<sequence length="74" mass="8683">MKDTILRIDDTAKKCGFSRSMIWAKLNPNDRRHDDTFPRPIRLSARAIGWLESEIDLWIATRAENNRLNTENRA</sequence>
<reference evidence="1 2" key="1">
    <citation type="submission" date="2017-09" db="EMBL/GenBank/DDBJ databases">
        <authorList>
            <person name="Ehlers B."/>
            <person name="Leendertz F.H."/>
        </authorList>
    </citation>
    <scope>NUCLEOTIDE SEQUENCE [LARGE SCALE GENOMIC DNA]</scope>
    <source>
        <strain evidence="1 2">DSM 16848</strain>
    </source>
</reference>
<organism evidence="1 2">
    <name type="scientific">Alysiella filiformis DSM 16848</name>
    <dbReference type="NCBI Taxonomy" id="1120981"/>
    <lineage>
        <taxon>Bacteria</taxon>
        <taxon>Pseudomonadati</taxon>
        <taxon>Pseudomonadota</taxon>
        <taxon>Betaproteobacteria</taxon>
        <taxon>Neisseriales</taxon>
        <taxon>Neisseriaceae</taxon>
        <taxon>Alysiella</taxon>
    </lineage>
</organism>
<keyword evidence="2" id="KW-1185">Reference proteome</keyword>
<dbReference type="Gene3D" id="1.10.238.160">
    <property type="match status" value="1"/>
</dbReference>
<evidence type="ECO:0000313" key="1">
    <source>
        <dbReference type="EMBL" id="SOD66590.1"/>
    </source>
</evidence>
<dbReference type="Pfam" id="PF05930">
    <property type="entry name" value="Phage_AlpA"/>
    <property type="match status" value="1"/>
</dbReference>
<dbReference type="PANTHER" id="PTHR36154:SF1">
    <property type="entry name" value="DNA-BINDING TRANSCRIPTIONAL ACTIVATOR ALPA"/>
    <property type="match status" value="1"/>
</dbReference>
<dbReference type="AlphaFoldDB" id="A0A286E6R1"/>
<gene>
    <name evidence="1" type="ORF">SAMN02746062_00659</name>
</gene>
<dbReference type="OrthoDB" id="9182156at2"/>
<protein>
    <submittedName>
        <fullName evidence="1">Transcriptional regulator, AlpA family</fullName>
    </submittedName>
</protein>